<comment type="subcellular location">
    <subcellularLocation>
        <location evidence="7">Cell inner membrane</location>
        <topology evidence="7">Single-pass membrane protein</topology>
    </subcellularLocation>
</comment>
<name>A0A6M9PCV6_9BURK</name>
<dbReference type="Pfam" id="PF02618">
    <property type="entry name" value="YceG"/>
    <property type="match status" value="1"/>
</dbReference>
<dbReference type="GO" id="GO:0071555">
    <property type="term" value="P:cell wall organization"/>
    <property type="evidence" value="ECO:0007669"/>
    <property type="project" value="UniProtKB-KW"/>
</dbReference>
<keyword evidence="7" id="KW-0997">Cell inner membrane</keyword>
<keyword evidence="1 7" id="KW-1003">Cell membrane</keyword>
<dbReference type="GO" id="GO:0005886">
    <property type="term" value="C:plasma membrane"/>
    <property type="evidence" value="ECO:0007669"/>
    <property type="project" value="UniProtKB-SubCell"/>
</dbReference>
<dbReference type="NCBIfam" id="TIGR00247">
    <property type="entry name" value="endolytic transglycosylase MltG"/>
    <property type="match status" value="1"/>
</dbReference>
<evidence type="ECO:0000313" key="9">
    <source>
        <dbReference type="EMBL" id="QKM60540.1"/>
    </source>
</evidence>
<organism evidence="9 10">
    <name type="scientific">Polynucleobacter arcticus</name>
    <dbReference type="NCBI Taxonomy" id="1743165"/>
    <lineage>
        <taxon>Bacteria</taxon>
        <taxon>Pseudomonadati</taxon>
        <taxon>Pseudomonadota</taxon>
        <taxon>Betaproteobacteria</taxon>
        <taxon>Burkholderiales</taxon>
        <taxon>Burkholderiaceae</taxon>
        <taxon>Polynucleobacter</taxon>
    </lineage>
</organism>
<reference evidence="9 10" key="1">
    <citation type="submission" date="2018-04" db="EMBL/GenBank/DDBJ databases">
        <title>Polynucleobacter sp. UK-Long2-W17 genome.</title>
        <authorList>
            <person name="Hahn M.W."/>
        </authorList>
    </citation>
    <scope>NUCLEOTIDE SEQUENCE [LARGE SCALE GENOMIC DNA]</scope>
    <source>
        <strain evidence="9 10">UK-Long2-W17</strain>
    </source>
</reference>
<feature type="region of interest" description="Disordered" evidence="8">
    <location>
        <begin position="346"/>
        <end position="366"/>
    </location>
</feature>
<evidence type="ECO:0000256" key="3">
    <source>
        <dbReference type="ARBA" id="ARBA00022989"/>
    </source>
</evidence>
<comment type="catalytic activity">
    <reaction evidence="7">
        <text>a peptidoglycan chain = a peptidoglycan chain with N-acetyl-1,6-anhydromuramyl-[peptide] at the reducing end + a peptidoglycan chain with N-acetylglucosamine at the non-reducing end.</text>
        <dbReference type="EC" id="4.2.2.29"/>
    </reaction>
</comment>
<sequence length="366" mass="40692">MSFYHSLMSGKFQRKSLFLKRTNGRGSWRTYLIYLLGLISVFYGAIFLIPVVPIASNSSADSVYRVKIAPQSGLSAISQQLSDQGIPSNALIFQLAARGLFVGSKLKPGTYLLPTHASLGIILLQIARGDRVRESIAIIPGMTIWQLRKIIDAHPALIHQTKGMGSQELLQALNLSYPGDEGLFYPDTYIFDPDDSDLSIYRRASQAMQKQLNTAWEQKEATSPLKNPYELLILASIVEKETGRSSDRSQVAAVFINRLNLKMPLQTDPTVIYGIGPNFDGNLRKANLRKDSPYNTYMNKGLPPTPIAMPSKESLLAVIHPAKSDAIYFVARGDGSSHFSKTLQEHEKAVDQFQRKRSPTKTYSKP</sequence>
<dbReference type="GO" id="GO:0008932">
    <property type="term" value="F:lytic endotransglycosylase activity"/>
    <property type="evidence" value="ECO:0007669"/>
    <property type="project" value="UniProtKB-UniRule"/>
</dbReference>
<dbReference type="InterPro" id="IPR003770">
    <property type="entry name" value="MLTG-like"/>
</dbReference>
<proteinExistence type="inferred from homology"/>
<evidence type="ECO:0000256" key="4">
    <source>
        <dbReference type="ARBA" id="ARBA00023136"/>
    </source>
</evidence>
<keyword evidence="4 7" id="KW-0472">Membrane</keyword>
<dbReference type="Gene3D" id="3.30.160.60">
    <property type="entry name" value="Classic Zinc Finger"/>
    <property type="match status" value="1"/>
</dbReference>
<comment type="function">
    <text evidence="7">Functions as a peptidoglycan terminase that cleaves nascent peptidoglycan strands endolytically to terminate their elongation.</text>
</comment>
<feature type="transmembrane region" description="Helical" evidence="7">
    <location>
        <begin position="31"/>
        <end position="52"/>
    </location>
</feature>
<feature type="site" description="Important for catalytic activity" evidence="7">
    <location>
        <position position="241"/>
    </location>
</feature>
<dbReference type="Proteomes" id="UP000501090">
    <property type="component" value="Chromosome"/>
</dbReference>
<dbReference type="Gene3D" id="3.30.1490.480">
    <property type="entry name" value="Endolytic murein transglycosylase"/>
    <property type="match status" value="1"/>
</dbReference>
<evidence type="ECO:0000256" key="6">
    <source>
        <dbReference type="ARBA" id="ARBA00023316"/>
    </source>
</evidence>
<keyword evidence="10" id="KW-1185">Reference proteome</keyword>
<keyword evidence="5 7" id="KW-0456">Lyase</keyword>
<keyword evidence="6 7" id="KW-0961">Cell wall biogenesis/degradation</keyword>
<evidence type="ECO:0000256" key="1">
    <source>
        <dbReference type="ARBA" id="ARBA00022475"/>
    </source>
</evidence>
<dbReference type="AlphaFoldDB" id="A0A6M9PCV6"/>
<dbReference type="PANTHER" id="PTHR30518:SF2">
    <property type="entry name" value="ENDOLYTIC MUREIN TRANSGLYCOSYLASE"/>
    <property type="match status" value="1"/>
</dbReference>
<evidence type="ECO:0000256" key="5">
    <source>
        <dbReference type="ARBA" id="ARBA00023239"/>
    </source>
</evidence>
<dbReference type="CDD" id="cd08010">
    <property type="entry name" value="MltG_like"/>
    <property type="match status" value="1"/>
</dbReference>
<gene>
    <name evidence="7 9" type="primary">mltG</name>
    <name evidence="9" type="ORF">DN92_05480</name>
</gene>
<evidence type="ECO:0000256" key="7">
    <source>
        <dbReference type="HAMAP-Rule" id="MF_02065"/>
    </source>
</evidence>
<dbReference type="PANTHER" id="PTHR30518">
    <property type="entry name" value="ENDOLYTIC MUREIN TRANSGLYCOSYLASE"/>
    <property type="match status" value="1"/>
</dbReference>
<keyword evidence="3 7" id="KW-1133">Transmembrane helix</keyword>
<dbReference type="EMBL" id="CP028940">
    <property type="protein sequence ID" value="QKM60540.1"/>
    <property type="molecule type" value="Genomic_DNA"/>
</dbReference>
<dbReference type="KEGG" id="pard:DN92_05480"/>
<dbReference type="GO" id="GO:0009252">
    <property type="term" value="P:peptidoglycan biosynthetic process"/>
    <property type="evidence" value="ECO:0007669"/>
    <property type="project" value="UniProtKB-UniRule"/>
</dbReference>
<evidence type="ECO:0000313" key="10">
    <source>
        <dbReference type="Proteomes" id="UP000501090"/>
    </source>
</evidence>
<dbReference type="EC" id="4.2.2.29" evidence="7"/>
<comment type="similarity">
    <text evidence="7">Belongs to the transglycosylase MltG family.</text>
</comment>
<dbReference type="HAMAP" id="MF_02065">
    <property type="entry name" value="MltG"/>
    <property type="match status" value="1"/>
</dbReference>
<evidence type="ECO:0000256" key="8">
    <source>
        <dbReference type="SAM" id="MobiDB-lite"/>
    </source>
</evidence>
<keyword evidence="2 7" id="KW-0812">Transmembrane</keyword>
<accession>A0A6M9PCV6</accession>
<protein>
    <recommendedName>
        <fullName evidence="7">Endolytic murein transglycosylase</fullName>
        <ecNumber evidence="7">4.2.2.29</ecNumber>
    </recommendedName>
    <alternativeName>
        <fullName evidence="7">Peptidoglycan lytic transglycosylase</fullName>
    </alternativeName>
    <alternativeName>
        <fullName evidence="7">Peptidoglycan polymerization terminase</fullName>
    </alternativeName>
</protein>
<evidence type="ECO:0000256" key="2">
    <source>
        <dbReference type="ARBA" id="ARBA00022692"/>
    </source>
</evidence>